<gene>
    <name evidence="11" type="ORF">WJU16_15110</name>
</gene>
<keyword evidence="6" id="KW-0560">Oxidoreductase</keyword>
<evidence type="ECO:0000256" key="6">
    <source>
        <dbReference type="ARBA" id="ARBA00023002"/>
    </source>
</evidence>
<dbReference type="Pfam" id="PF00111">
    <property type="entry name" value="Fer2"/>
    <property type="match status" value="1"/>
</dbReference>
<keyword evidence="8" id="KW-0411">Iron-sulfur</keyword>
<dbReference type="CDD" id="cd00207">
    <property type="entry name" value="fer2"/>
    <property type="match status" value="1"/>
</dbReference>
<dbReference type="PRINTS" id="PR00371">
    <property type="entry name" value="FPNCR"/>
</dbReference>
<comment type="cofactor">
    <cofactor evidence="1">
        <name>FAD</name>
        <dbReference type="ChEBI" id="CHEBI:57692"/>
    </cofactor>
</comment>
<evidence type="ECO:0000256" key="5">
    <source>
        <dbReference type="ARBA" id="ARBA00022827"/>
    </source>
</evidence>
<dbReference type="InterPro" id="IPR001433">
    <property type="entry name" value="OxRdtase_FAD/NAD-bd"/>
</dbReference>
<proteinExistence type="predicted"/>
<dbReference type="InterPro" id="IPR008333">
    <property type="entry name" value="Cbr1-like_FAD-bd_dom"/>
</dbReference>
<sequence length="351" mass="39536">MRDLYISLRITQITRETPDVWTYRFESADGKTVKYQAGQFLTFLIDLHGTEYRRSYSLCTTPGIDDHLAVTVKRVANGAISRHIIRHWQVGDIVTSLLPSGRFVLDSDPQTQRDIVLLGAGSGITPLFSLLQQALYEDLASHVTLIYSNRNEENAIFRSRIQALETLFPDRLTVVWIFSDPLDAAPGIRRMNNIVLEAMAPRHLRHHRDKALFYICGPVEYMRMAQFTLTFMGFRPEQLHKENFVVNTDAKIARTAVPEDTTIKRVHLRHEGGLQTLEVPGNETILHAALRLQVALPYSCKGGVCGSCIATCTGGKVWMSVNEVLTEKELAKGMVLTCTGYAQSDDVTLEW</sequence>
<name>A0ABZ2YIP7_9BACT</name>
<keyword evidence="2" id="KW-0285">Flavoprotein</keyword>
<dbReference type="PROSITE" id="PS00197">
    <property type="entry name" value="2FE2S_FER_1"/>
    <property type="match status" value="1"/>
</dbReference>
<dbReference type="SUPFAM" id="SSF52343">
    <property type="entry name" value="Ferredoxin reductase-like, C-terminal NADP-linked domain"/>
    <property type="match status" value="1"/>
</dbReference>
<protein>
    <submittedName>
        <fullName evidence="11">Ferredoxin--NADP reductase</fullName>
    </submittedName>
</protein>
<dbReference type="InterPro" id="IPR001041">
    <property type="entry name" value="2Fe-2S_ferredoxin-type"/>
</dbReference>
<keyword evidence="5" id="KW-0274">FAD</keyword>
<evidence type="ECO:0000259" key="9">
    <source>
        <dbReference type="PROSITE" id="PS51085"/>
    </source>
</evidence>
<evidence type="ECO:0000256" key="1">
    <source>
        <dbReference type="ARBA" id="ARBA00001974"/>
    </source>
</evidence>
<dbReference type="InterPro" id="IPR006058">
    <property type="entry name" value="2Fe2S_fd_BS"/>
</dbReference>
<keyword evidence="3" id="KW-0001">2Fe-2S</keyword>
<dbReference type="PROSITE" id="PS51085">
    <property type="entry name" value="2FE2S_FER_2"/>
    <property type="match status" value="1"/>
</dbReference>
<evidence type="ECO:0000256" key="8">
    <source>
        <dbReference type="ARBA" id="ARBA00023014"/>
    </source>
</evidence>
<dbReference type="PROSITE" id="PS51384">
    <property type="entry name" value="FAD_FR"/>
    <property type="match status" value="1"/>
</dbReference>
<evidence type="ECO:0000256" key="2">
    <source>
        <dbReference type="ARBA" id="ARBA00022630"/>
    </source>
</evidence>
<dbReference type="InterPro" id="IPR012675">
    <property type="entry name" value="Beta-grasp_dom_sf"/>
</dbReference>
<dbReference type="InterPro" id="IPR050415">
    <property type="entry name" value="MRET"/>
</dbReference>
<keyword evidence="12" id="KW-1185">Reference proteome</keyword>
<dbReference type="CDD" id="cd06214">
    <property type="entry name" value="PA_degradation_oxidoreductase_like"/>
    <property type="match status" value="1"/>
</dbReference>
<evidence type="ECO:0000256" key="3">
    <source>
        <dbReference type="ARBA" id="ARBA00022714"/>
    </source>
</evidence>
<dbReference type="InterPro" id="IPR039261">
    <property type="entry name" value="FNR_nucleotide-bd"/>
</dbReference>
<dbReference type="InterPro" id="IPR017938">
    <property type="entry name" value="Riboflavin_synthase-like_b-brl"/>
</dbReference>
<organism evidence="11 12">
    <name type="scientific">Chitinophaga pollutisoli</name>
    <dbReference type="NCBI Taxonomy" id="3133966"/>
    <lineage>
        <taxon>Bacteria</taxon>
        <taxon>Pseudomonadati</taxon>
        <taxon>Bacteroidota</taxon>
        <taxon>Chitinophagia</taxon>
        <taxon>Chitinophagales</taxon>
        <taxon>Chitinophagaceae</taxon>
        <taxon>Chitinophaga</taxon>
    </lineage>
</organism>
<dbReference type="InterPro" id="IPR001709">
    <property type="entry name" value="Flavoprot_Pyr_Nucl_cyt_Rdtase"/>
</dbReference>
<feature type="domain" description="2Fe-2S ferredoxin-type" evidence="9">
    <location>
        <begin position="264"/>
        <end position="351"/>
    </location>
</feature>
<reference evidence="12" key="1">
    <citation type="submission" date="2024-03" db="EMBL/GenBank/DDBJ databases">
        <title>Chitinophaga horti sp. nov., isolated from garden soil.</title>
        <authorList>
            <person name="Lee D.S."/>
            <person name="Han D.M."/>
            <person name="Baek J.H."/>
            <person name="Choi D.G."/>
            <person name="Jeon J.H."/>
            <person name="Jeon C.O."/>
        </authorList>
    </citation>
    <scope>NUCLEOTIDE SEQUENCE [LARGE SCALE GENOMIC DNA]</scope>
    <source>
        <strain evidence="12">GPA1</strain>
    </source>
</reference>
<dbReference type="SUPFAM" id="SSF63380">
    <property type="entry name" value="Riboflavin synthase domain-like"/>
    <property type="match status" value="1"/>
</dbReference>
<evidence type="ECO:0000256" key="7">
    <source>
        <dbReference type="ARBA" id="ARBA00023004"/>
    </source>
</evidence>
<keyword evidence="7" id="KW-0408">Iron</keyword>
<dbReference type="Gene3D" id="2.40.30.10">
    <property type="entry name" value="Translation factors"/>
    <property type="match status" value="1"/>
</dbReference>
<dbReference type="Gene3D" id="3.40.50.80">
    <property type="entry name" value="Nucleotide-binding domain of ferredoxin-NADP reductase (FNR) module"/>
    <property type="match status" value="1"/>
</dbReference>
<keyword evidence="4" id="KW-0479">Metal-binding</keyword>
<dbReference type="Gene3D" id="3.10.20.30">
    <property type="match status" value="1"/>
</dbReference>
<dbReference type="Pfam" id="PF00970">
    <property type="entry name" value="FAD_binding_6"/>
    <property type="match status" value="1"/>
</dbReference>
<dbReference type="PANTHER" id="PTHR47354">
    <property type="entry name" value="NADH OXIDOREDUCTASE HCR"/>
    <property type="match status" value="1"/>
</dbReference>
<evidence type="ECO:0000313" key="11">
    <source>
        <dbReference type="EMBL" id="WZN39333.1"/>
    </source>
</evidence>
<dbReference type="SUPFAM" id="SSF54292">
    <property type="entry name" value="2Fe-2S ferredoxin-like"/>
    <property type="match status" value="1"/>
</dbReference>
<dbReference type="InterPro" id="IPR036010">
    <property type="entry name" value="2Fe-2S_ferredoxin-like_sf"/>
</dbReference>
<dbReference type="Pfam" id="PF00175">
    <property type="entry name" value="NAD_binding_1"/>
    <property type="match status" value="1"/>
</dbReference>
<dbReference type="RefSeq" id="WP_341834324.1">
    <property type="nucleotide sequence ID" value="NZ_CP149822.1"/>
</dbReference>
<feature type="domain" description="FAD-binding FR-type" evidence="10">
    <location>
        <begin position="3"/>
        <end position="106"/>
    </location>
</feature>
<dbReference type="InterPro" id="IPR017927">
    <property type="entry name" value="FAD-bd_FR_type"/>
</dbReference>
<evidence type="ECO:0000259" key="10">
    <source>
        <dbReference type="PROSITE" id="PS51384"/>
    </source>
</evidence>
<dbReference type="PANTHER" id="PTHR47354:SF8">
    <property type="entry name" value="1,2-PHENYLACETYL-COA EPOXIDASE, SUBUNIT E"/>
    <property type="match status" value="1"/>
</dbReference>
<dbReference type="Proteomes" id="UP001485459">
    <property type="component" value="Chromosome"/>
</dbReference>
<dbReference type="EMBL" id="CP149822">
    <property type="protein sequence ID" value="WZN39333.1"/>
    <property type="molecule type" value="Genomic_DNA"/>
</dbReference>
<evidence type="ECO:0000256" key="4">
    <source>
        <dbReference type="ARBA" id="ARBA00022723"/>
    </source>
</evidence>
<accession>A0ABZ2YIP7</accession>
<evidence type="ECO:0000313" key="12">
    <source>
        <dbReference type="Proteomes" id="UP001485459"/>
    </source>
</evidence>